<evidence type="ECO:0000313" key="1">
    <source>
        <dbReference type="EMBL" id="KDR53173.1"/>
    </source>
</evidence>
<organism evidence="1 2">
    <name type="scientific">Hoylesella loescheii DSM 19665 = JCM 12249 = ATCC 15930</name>
    <dbReference type="NCBI Taxonomy" id="1122985"/>
    <lineage>
        <taxon>Bacteria</taxon>
        <taxon>Pseudomonadati</taxon>
        <taxon>Bacteroidota</taxon>
        <taxon>Bacteroidia</taxon>
        <taxon>Bacteroidales</taxon>
        <taxon>Prevotellaceae</taxon>
        <taxon>Hoylesella</taxon>
    </lineage>
</organism>
<dbReference type="RefSeq" id="WP_154650704.1">
    <property type="nucleotide sequence ID" value="NZ_KL205504.1"/>
</dbReference>
<sequence>MKKFAELSCDTQFSMTILINNFVKIFFRFYLRDLKNKLNFANDTIINTQMQGWHVACAELIGA</sequence>
<dbReference type="Proteomes" id="UP000027442">
    <property type="component" value="Unassembled WGS sequence"/>
</dbReference>
<dbReference type="HOGENOM" id="CLU_2882133_0_0_10"/>
<name>A0A069QK07_HOYLO</name>
<keyword evidence="2" id="KW-1185">Reference proteome</keyword>
<dbReference type="AlphaFoldDB" id="A0A069QK07"/>
<comment type="caution">
    <text evidence="1">The sequence shown here is derived from an EMBL/GenBank/DDBJ whole genome shotgun (WGS) entry which is preliminary data.</text>
</comment>
<gene>
    <name evidence="1" type="ORF">HMPREF1991_00729</name>
</gene>
<evidence type="ECO:0000313" key="2">
    <source>
        <dbReference type="Proteomes" id="UP000027442"/>
    </source>
</evidence>
<proteinExistence type="predicted"/>
<dbReference type="EMBL" id="JNGW01000024">
    <property type="protein sequence ID" value="KDR53173.1"/>
    <property type="molecule type" value="Genomic_DNA"/>
</dbReference>
<protein>
    <submittedName>
        <fullName evidence="1">Uncharacterized protein</fullName>
    </submittedName>
</protein>
<accession>A0A069QK07</accession>
<reference evidence="1 2" key="1">
    <citation type="submission" date="2013-08" db="EMBL/GenBank/DDBJ databases">
        <authorList>
            <person name="Weinstock G."/>
            <person name="Sodergren E."/>
            <person name="Wylie T."/>
            <person name="Fulton L."/>
            <person name="Fulton R."/>
            <person name="Fronick C."/>
            <person name="O'Laughlin M."/>
            <person name="Godfrey J."/>
            <person name="Miner T."/>
            <person name="Herter B."/>
            <person name="Appelbaum E."/>
            <person name="Cordes M."/>
            <person name="Lek S."/>
            <person name="Wollam A."/>
            <person name="Pepin K.H."/>
            <person name="Palsikar V.B."/>
            <person name="Mitreva M."/>
            <person name="Wilson R.K."/>
        </authorList>
    </citation>
    <scope>NUCLEOTIDE SEQUENCE [LARGE SCALE GENOMIC DNA]</scope>
    <source>
        <strain evidence="1 2">ATCC 15930</strain>
    </source>
</reference>